<protein>
    <submittedName>
        <fullName evidence="2">Uncharacterized protein</fullName>
    </submittedName>
</protein>
<accession>A0A3N4JTF0</accession>
<keyword evidence="1" id="KW-1133">Transmembrane helix</keyword>
<gene>
    <name evidence="2" type="ORF">L873DRAFT_1805441</name>
</gene>
<dbReference type="AlphaFoldDB" id="A0A3N4JTF0"/>
<evidence type="ECO:0000313" key="3">
    <source>
        <dbReference type="Proteomes" id="UP000276215"/>
    </source>
</evidence>
<keyword evidence="1" id="KW-0472">Membrane</keyword>
<organism evidence="2 3">
    <name type="scientific">Choiromyces venosus 120613-1</name>
    <dbReference type="NCBI Taxonomy" id="1336337"/>
    <lineage>
        <taxon>Eukaryota</taxon>
        <taxon>Fungi</taxon>
        <taxon>Dikarya</taxon>
        <taxon>Ascomycota</taxon>
        <taxon>Pezizomycotina</taxon>
        <taxon>Pezizomycetes</taxon>
        <taxon>Pezizales</taxon>
        <taxon>Tuberaceae</taxon>
        <taxon>Choiromyces</taxon>
    </lineage>
</organism>
<keyword evidence="1" id="KW-0812">Transmembrane</keyword>
<dbReference type="EMBL" id="ML120381">
    <property type="protein sequence ID" value="RPB00299.1"/>
    <property type="molecule type" value="Genomic_DNA"/>
</dbReference>
<sequence>MNEIKSSLKDLGGKVDKKFDDVNKNIDGKFDRVMLLIIGGVILKGGFDIFRDEYKHSTSQKKV</sequence>
<feature type="transmembrane region" description="Helical" evidence="1">
    <location>
        <begin position="33"/>
        <end position="50"/>
    </location>
</feature>
<reference evidence="2 3" key="1">
    <citation type="journal article" date="2018" name="Nat. Ecol. Evol.">
        <title>Pezizomycetes genomes reveal the molecular basis of ectomycorrhizal truffle lifestyle.</title>
        <authorList>
            <person name="Murat C."/>
            <person name="Payen T."/>
            <person name="Noel B."/>
            <person name="Kuo A."/>
            <person name="Morin E."/>
            <person name="Chen J."/>
            <person name="Kohler A."/>
            <person name="Krizsan K."/>
            <person name="Balestrini R."/>
            <person name="Da Silva C."/>
            <person name="Montanini B."/>
            <person name="Hainaut M."/>
            <person name="Levati E."/>
            <person name="Barry K.W."/>
            <person name="Belfiori B."/>
            <person name="Cichocki N."/>
            <person name="Clum A."/>
            <person name="Dockter R.B."/>
            <person name="Fauchery L."/>
            <person name="Guy J."/>
            <person name="Iotti M."/>
            <person name="Le Tacon F."/>
            <person name="Lindquist E.A."/>
            <person name="Lipzen A."/>
            <person name="Malagnac F."/>
            <person name="Mello A."/>
            <person name="Molinier V."/>
            <person name="Miyauchi S."/>
            <person name="Poulain J."/>
            <person name="Riccioni C."/>
            <person name="Rubini A."/>
            <person name="Sitrit Y."/>
            <person name="Splivallo R."/>
            <person name="Traeger S."/>
            <person name="Wang M."/>
            <person name="Zifcakova L."/>
            <person name="Wipf D."/>
            <person name="Zambonelli A."/>
            <person name="Paolocci F."/>
            <person name="Nowrousian M."/>
            <person name="Ottonello S."/>
            <person name="Baldrian P."/>
            <person name="Spatafora J.W."/>
            <person name="Henrissat B."/>
            <person name="Nagy L.G."/>
            <person name="Aury J.M."/>
            <person name="Wincker P."/>
            <person name="Grigoriev I.V."/>
            <person name="Bonfante P."/>
            <person name="Martin F.M."/>
        </authorList>
    </citation>
    <scope>NUCLEOTIDE SEQUENCE [LARGE SCALE GENOMIC DNA]</scope>
    <source>
        <strain evidence="2 3">120613-1</strain>
    </source>
</reference>
<keyword evidence="3" id="KW-1185">Reference proteome</keyword>
<dbReference type="Proteomes" id="UP000276215">
    <property type="component" value="Unassembled WGS sequence"/>
</dbReference>
<evidence type="ECO:0000313" key="2">
    <source>
        <dbReference type="EMBL" id="RPB00299.1"/>
    </source>
</evidence>
<name>A0A3N4JTF0_9PEZI</name>
<evidence type="ECO:0000256" key="1">
    <source>
        <dbReference type="SAM" id="Phobius"/>
    </source>
</evidence>
<proteinExistence type="predicted"/>